<evidence type="ECO:0000313" key="2">
    <source>
        <dbReference type="EMBL" id="RDE10239.1"/>
    </source>
</evidence>
<dbReference type="AlphaFoldDB" id="A0A369W8D9"/>
<dbReference type="InterPro" id="IPR029063">
    <property type="entry name" value="SAM-dependent_MTases_sf"/>
</dbReference>
<keyword evidence="2" id="KW-0489">Methyltransferase</keyword>
<sequence length="228" mass="24282">MSSEKTEGAAFGAAHAQSYAEGARRQVPGLDGLHRMTGMLLAECVPDAAQILVLGAGGGLELQALAEAHAGWHFVGIDPSADMLDTAAHVTEPYRDRVRLQQGYIADAPSGPFDGAVSLLVFHFIDRDARLATLEALRRRLKPGAPLVIAHISFPQDEPERSRWIARHVAFAGTEGAAAEKARDTIGSRLTILAPEDDEAMLRAAGFAGVTLIHVGLSIRGWVAYATK</sequence>
<dbReference type="OrthoDB" id="213472at2"/>
<dbReference type="RefSeq" id="WP_114644535.1">
    <property type="nucleotide sequence ID" value="NZ_QQNH01000002.1"/>
</dbReference>
<comment type="caution">
    <text evidence="2">The sequence shown here is derived from an EMBL/GenBank/DDBJ whole genome shotgun (WGS) entry which is preliminary data.</text>
</comment>
<dbReference type="Pfam" id="PF08242">
    <property type="entry name" value="Methyltransf_12"/>
    <property type="match status" value="1"/>
</dbReference>
<gene>
    <name evidence="2" type="ORF">DVH29_02295</name>
</gene>
<name>A0A369W8D9_9HYPH</name>
<dbReference type="GO" id="GO:0032259">
    <property type="term" value="P:methylation"/>
    <property type="evidence" value="ECO:0007669"/>
    <property type="project" value="UniProtKB-KW"/>
</dbReference>
<dbReference type="PANTHER" id="PTHR43861:SF1">
    <property type="entry name" value="TRANS-ACONITATE 2-METHYLTRANSFERASE"/>
    <property type="match status" value="1"/>
</dbReference>
<dbReference type="SUPFAM" id="SSF53335">
    <property type="entry name" value="S-adenosyl-L-methionine-dependent methyltransferases"/>
    <property type="match status" value="1"/>
</dbReference>
<proteinExistence type="predicted"/>
<accession>A0A369W8D9</accession>
<reference evidence="3" key="1">
    <citation type="submission" date="2018-07" db="EMBL/GenBank/DDBJ databases">
        <authorList>
            <person name="Liu B.-T."/>
            <person name="Du Z."/>
        </authorList>
    </citation>
    <scope>NUCLEOTIDE SEQUENCE [LARGE SCALE GENOMIC DNA]</scope>
    <source>
        <strain evidence="3">XYN52</strain>
    </source>
</reference>
<evidence type="ECO:0000259" key="1">
    <source>
        <dbReference type="Pfam" id="PF08242"/>
    </source>
</evidence>
<feature type="domain" description="Methyltransferase type 12" evidence="1">
    <location>
        <begin position="52"/>
        <end position="146"/>
    </location>
</feature>
<dbReference type="Gene3D" id="3.40.50.150">
    <property type="entry name" value="Vaccinia Virus protein VP39"/>
    <property type="match status" value="1"/>
</dbReference>
<protein>
    <submittedName>
        <fullName evidence="2">Class I SAM-dependent methyltransferase</fullName>
    </submittedName>
</protein>
<organism evidence="2 3">
    <name type="scientific">Pelagibacterium lacus</name>
    <dbReference type="NCBI Taxonomy" id="2282655"/>
    <lineage>
        <taxon>Bacteria</taxon>
        <taxon>Pseudomonadati</taxon>
        <taxon>Pseudomonadota</taxon>
        <taxon>Alphaproteobacteria</taxon>
        <taxon>Hyphomicrobiales</taxon>
        <taxon>Devosiaceae</taxon>
        <taxon>Pelagibacterium</taxon>
    </lineage>
</organism>
<dbReference type="GO" id="GO:0008168">
    <property type="term" value="F:methyltransferase activity"/>
    <property type="evidence" value="ECO:0007669"/>
    <property type="project" value="UniProtKB-KW"/>
</dbReference>
<keyword evidence="3" id="KW-1185">Reference proteome</keyword>
<dbReference type="CDD" id="cd02440">
    <property type="entry name" value="AdoMet_MTases"/>
    <property type="match status" value="1"/>
</dbReference>
<dbReference type="EMBL" id="QQNH01000002">
    <property type="protein sequence ID" value="RDE10239.1"/>
    <property type="molecule type" value="Genomic_DNA"/>
</dbReference>
<evidence type="ECO:0000313" key="3">
    <source>
        <dbReference type="Proteomes" id="UP000253759"/>
    </source>
</evidence>
<dbReference type="PANTHER" id="PTHR43861">
    <property type="entry name" value="TRANS-ACONITATE 2-METHYLTRANSFERASE-RELATED"/>
    <property type="match status" value="1"/>
</dbReference>
<keyword evidence="2" id="KW-0808">Transferase</keyword>
<dbReference type="Proteomes" id="UP000253759">
    <property type="component" value="Unassembled WGS sequence"/>
</dbReference>
<dbReference type="InterPro" id="IPR013217">
    <property type="entry name" value="Methyltransf_12"/>
</dbReference>